<dbReference type="InterPro" id="IPR050478">
    <property type="entry name" value="Ethylene_sulfur-biosynth"/>
</dbReference>
<evidence type="ECO:0000313" key="4">
    <source>
        <dbReference type="EMBL" id="KAK8942045.1"/>
    </source>
</evidence>
<keyword evidence="2" id="KW-0663">Pyridoxal phosphate</keyword>
<sequence length="339" mass="36904">MRADPRATWPGFSSAWPLSWVLGDYVGPILLVLRLFSGDPLFLEPYWRRNAARSAVLVAGWHRMSYRSYGDSPISLELERYIRLLHDAVGNAVTDGRFIVFGIGSSQLLNAAVHSLSTDAVNVNSSSSPASVVATVPFYGLYKSQTEFFDSRVYEWEGAAANWVNSSASSSSKFVEFVTSPNNPDGLLMKSVLDGSSVIHDHAYYWPHYTAIPTPADEEVMTFTASKVSGHAGSRFGSDFYPPGFAEPTTVPGFPVDPPGSPVFGRFMCNPVLEHGPDRIGARSAVGPVRPAQVQGRSLRKNKRTEPSGFYSQEDRAELISAQVAAKGETLAAVTSLFK</sequence>
<protein>
    <submittedName>
        <fullName evidence="4">Tryptophan aminotransferase-related protein 4</fullName>
    </submittedName>
</protein>
<reference evidence="4 5" key="1">
    <citation type="journal article" date="2022" name="Nat. Plants">
        <title>Genomes of leafy and leafless Platanthera orchids illuminate the evolution of mycoheterotrophy.</title>
        <authorList>
            <person name="Li M.H."/>
            <person name="Liu K.W."/>
            <person name="Li Z."/>
            <person name="Lu H.C."/>
            <person name="Ye Q.L."/>
            <person name="Zhang D."/>
            <person name="Wang J.Y."/>
            <person name="Li Y.F."/>
            <person name="Zhong Z.M."/>
            <person name="Liu X."/>
            <person name="Yu X."/>
            <person name="Liu D.K."/>
            <person name="Tu X.D."/>
            <person name="Liu B."/>
            <person name="Hao Y."/>
            <person name="Liao X.Y."/>
            <person name="Jiang Y.T."/>
            <person name="Sun W.H."/>
            <person name="Chen J."/>
            <person name="Chen Y.Q."/>
            <person name="Ai Y."/>
            <person name="Zhai J.W."/>
            <person name="Wu S.S."/>
            <person name="Zhou Z."/>
            <person name="Hsiao Y.Y."/>
            <person name="Wu W.L."/>
            <person name="Chen Y.Y."/>
            <person name="Lin Y.F."/>
            <person name="Hsu J.L."/>
            <person name="Li C.Y."/>
            <person name="Wang Z.W."/>
            <person name="Zhao X."/>
            <person name="Zhong W.Y."/>
            <person name="Ma X.K."/>
            <person name="Ma L."/>
            <person name="Huang J."/>
            <person name="Chen G.Z."/>
            <person name="Huang M.Z."/>
            <person name="Huang L."/>
            <person name="Peng D.H."/>
            <person name="Luo Y.B."/>
            <person name="Zou S.Q."/>
            <person name="Chen S.P."/>
            <person name="Lan S."/>
            <person name="Tsai W.C."/>
            <person name="Van de Peer Y."/>
            <person name="Liu Z.J."/>
        </authorList>
    </citation>
    <scope>NUCLEOTIDE SEQUENCE [LARGE SCALE GENOMIC DNA]</scope>
    <source>
        <strain evidence="4">Lor288</strain>
    </source>
</reference>
<name>A0ABR2LJL7_9ASPA</name>
<evidence type="ECO:0000256" key="1">
    <source>
        <dbReference type="ARBA" id="ARBA00001933"/>
    </source>
</evidence>
<dbReference type="InterPro" id="IPR015421">
    <property type="entry name" value="PyrdxlP-dep_Trfase_major"/>
</dbReference>
<dbReference type="InterPro" id="IPR006948">
    <property type="entry name" value="Alliinase_C"/>
</dbReference>
<keyword evidence="4" id="KW-0032">Aminotransferase</keyword>
<dbReference type="Gene3D" id="2.10.25.30">
    <property type="entry name" value="EGF-like, alliinase"/>
    <property type="match status" value="1"/>
</dbReference>
<dbReference type="EMBL" id="JBBWWR010000019">
    <property type="protein sequence ID" value="KAK8942045.1"/>
    <property type="molecule type" value="Genomic_DNA"/>
</dbReference>
<evidence type="ECO:0000313" key="5">
    <source>
        <dbReference type="Proteomes" id="UP001412067"/>
    </source>
</evidence>
<dbReference type="Pfam" id="PF04864">
    <property type="entry name" value="Alliinase_C"/>
    <property type="match status" value="1"/>
</dbReference>
<comment type="cofactor">
    <cofactor evidence="1">
        <name>pyridoxal 5'-phosphate</name>
        <dbReference type="ChEBI" id="CHEBI:597326"/>
    </cofactor>
</comment>
<dbReference type="GO" id="GO:0008483">
    <property type="term" value="F:transaminase activity"/>
    <property type="evidence" value="ECO:0007669"/>
    <property type="project" value="UniProtKB-KW"/>
</dbReference>
<dbReference type="PANTHER" id="PTHR43795:SF20">
    <property type="entry name" value="TRYPTOPHAN AMINOTRANSFERASE-RELATED PROTEIN 3"/>
    <property type="match status" value="1"/>
</dbReference>
<dbReference type="InterPro" id="IPR037029">
    <property type="entry name" value="Alliinase_N_sf"/>
</dbReference>
<keyword evidence="4" id="KW-0808">Transferase</keyword>
<feature type="domain" description="Alliinase C-terminal" evidence="3">
    <location>
        <begin position="37"/>
        <end position="237"/>
    </location>
</feature>
<dbReference type="InterPro" id="IPR015424">
    <property type="entry name" value="PyrdxlP-dep_Trfase"/>
</dbReference>
<evidence type="ECO:0000259" key="3">
    <source>
        <dbReference type="Pfam" id="PF04864"/>
    </source>
</evidence>
<gene>
    <name evidence="4" type="primary">TAR4</name>
    <name evidence="4" type="ORF">KSP40_PGU001783</name>
</gene>
<organism evidence="4 5">
    <name type="scientific">Platanthera guangdongensis</name>
    <dbReference type="NCBI Taxonomy" id="2320717"/>
    <lineage>
        <taxon>Eukaryota</taxon>
        <taxon>Viridiplantae</taxon>
        <taxon>Streptophyta</taxon>
        <taxon>Embryophyta</taxon>
        <taxon>Tracheophyta</taxon>
        <taxon>Spermatophyta</taxon>
        <taxon>Magnoliopsida</taxon>
        <taxon>Liliopsida</taxon>
        <taxon>Asparagales</taxon>
        <taxon>Orchidaceae</taxon>
        <taxon>Orchidoideae</taxon>
        <taxon>Orchideae</taxon>
        <taxon>Orchidinae</taxon>
        <taxon>Platanthera</taxon>
    </lineage>
</organism>
<keyword evidence="5" id="KW-1185">Reference proteome</keyword>
<dbReference type="Gene3D" id="3.40.640.10">
    <property type="entry name" value="Type I PLP-dependent aspartate aminotransferase-like (Major domain)"/>
    <property type="match status" value="1"/>
</dbReference>
<evidence type="ECO:0000256" key="2">
    <source>
        <dbReference type="ARBA" id="ARBA00022898"/>
    </source>
</evidence>
<comment type="caution">
    <text evidence="4">The sequence shown here is derived from an EMBL/GenBank/DDBJ whole genome shotgun (WGS) entry which is preliminary data.</text>
</comment>
<dbReference type="Proteomes" id="UP001412067">
    <property type="component" value="Unassembled WGS sequence"/>
</dbReference>
<dbReference type="SUPFAM" id="SSF53383">
    <property type="entry name" value="PLP-dependent transferases"/>
    <property type="match status" value="1"/>
</dbReference>
<accession>A0ABR2LJL7</accession>
<proteinExistence type="predicted"/>
<dbReference type="PANTHER" id="PTHR43795">
    <property type="entry name" value="BIFUNCTIONAL ASPARTATE AMINOTRANSFERASE AND GLUTAMATE/ASPARTATE-PREPHENATE AMINOTRANSFERASE-RELATED"/>
    <property type="match status" value="1"/>
</dbReference>